<dbReference type="NCBIfam" id="TIGR00254">
    <property type="entry name" value="GGDEF"/>
    <property type="match status" value="1"/>
</dbReference>
<dbReference type="PANTHER" id="PTHR46663:SF2">
    <property type="entry name" value="GGDEF DOMAIN-CONTAINING PROTEIN"/>
    <property type="match status" value="1"/>
</dbReference>
<dbReference type="PANTHER" id="PTHR46663">
    <property type="entry name" value="DIGUANYLATE CYCLASE DGCT-RELATED"/>
    <property type="match status" value="1"/>
</dbReference>
<evidence type="ECO:0000259" key="2">
    <source>
        <dbReference type="PROSITE" id="PS50887"/>
    </source>
</evidence>
<feature type="transmembrane region" description="Helical" evidence="1">
    <location>
        <begin position="78"/>
        <end position="100"/>
    </location>
</feature>
<feature type="domain" description="GGDEF" evidence="2">
    <location>
        <begin position="159"/>
        <end position="292"/>
    </location>
</feature>
<sequence length="302" mass="31985">MRDDLRAVPVALDRAGLQDRGEPVGGGDRLIVCLGYDHLEILWVRLLKSARAGPITPGSGPDGGGVLQTRSRQVPPSFTTGALVVFIAGTLAQIMMLARAWNEGELFPWGGLALAGAALSGFVLYRQTLAQRESGLTDGLTGLGNRGMFRQASDRAHGRRMGVLLIDINGFKQINDSLGHTSGDGVLVAFAEVLRRCAQRPDVPVRLGGDEFAVVLPDVARPEDAYEMAGRIAAALGTIAVDGRLVTLAASIGVAVTEPGELTHDEIVHRAGLAMRRAKSLGPDTRWAIWQESLASELPTAA</sequence>
<name>A0ABQ3WU32_9ACTN</name>
<reference evidence="3" key="1">
    <citation type="submission" date="2021-01" db="EMBL/GenBank/DDBJ databases">
        <title>Whole genome shotgun sequence of Actinoplanes capillaceus NBRC 16408.</title>
        <authorList>
            <person name="Komaki H."/>
            <person name="Tamura T."/>
        </authorList>
    </citation>
    <scope>NUCLEOTIDE SEQUENCE [LARGE SCALE GENOMIC DNA]</scope>
    <source>
        <strain evidence="3">NBRC 16408</strain>
    </source>
</reference>
<feature type="transmembrane region" description="Helical" evidence="1">
    <location>
        <begin position="106"/>
        <end position="125"/>
    </location>
</feature>
<dbReference type="SMART" id="SM00267">
    <property type="entry name" value="GGDEF"/>
    <property type="match status" value="1"/>
</dbReference>
<keyword evidence="1" id="KW-1133">Transmembrane helix</keyword>
<dbReference type="Gene3D" id="3.30.70.270">
    <property type="match status" value="1"/>
</dbReference>
<keyword evidence="1" id="KW-0812">Transmembrane</keyword>
<dbReference type="CDD" id="cd01949">
    <property type="entry name" value="GGDEF"/>
    <property type="match status" value="1"/>
</dbReference>
<dbReference type="EMBL" id="BOMF01000133">
    <property type="protein sequence ID" value="GID49727.1"/>
    <property type="molecule type" value="Genomic_DNA"/>
</dbReference>
<evidence type="ECO:0000256" key="1">
    <source>
        <dbReference type="SAM" id="Phobius"/>
    </source>
</evidence>
<comment type="caution">
    <text evidence="3">The sequence shown here is derived from an EMBL/GenBank/DDBJ whole genome shotgun (WGS) entry which is preliminary data.</text>
</comment>
<dbReference type="InterPro" id="IPR029787">
    <property type="entry name" value="Nucleotide_cyclase"/>
</dbReference>
<dbReference type="InterPro" id="IPR052163">
    <property type="entry name" value="DGC-Regulatory_Protein"/>
</dbReference>
<dbReference type="SUPFAM" id="SSF55073">
    <property type="entry name" value="Nucleotide cyclase"/>
    <property type="match status" value="1"/>
</dbReference>
<organism evidence="3">
    <name type="scientific">Actinoplanes campanulatus</name>
    <dbReference type="NCBI Taxonomy" id="113559"/>
    <lineage>
        <taxon>Bacteria</taxon>
        <taxon>Bacillati</taxon>
        <taxon>Actinomycetota</taxon>
        <taxon>Actinomycetes</taxon>
        <taxon>Micromonosporales</taxon>
        <taxon>Micromonosporaceae</taxon>
        <taxon>Actinoplanes</taxon>
    </lineage>
</organism>
<dbReference type="InterPro" id="IPR043128">
    <property type="entry name" value="Rev_trsase/Diguanyl_cyclase"/>
</dbReference>
<dbReference type="PROSITE" id="PS50887">
    <property type="entry name" value="GGDEF"/>
    <property type="match status" value="1"/>
</dbReference>
<protein>
    <recommendedName>
        <fullName evidence="2">GGDEF domain-containing protein</fullName>
    </recommendedName>
</protein>
<proteinExistence type="predicted"/>
<dbReference type="InterPro" id="IPR000160">
    <property type="entry name" value="GGDEF_dom"/>
</dbReference>
<keyword evidence="1" id="KW-0472">Membrane</keyword>
<gene>
    <name evidence="3" type="ORF">Aca07nite_70020</name>
</gene>
<evidence type="ECO:0000313" key="3">
    <source>
        <dbReference type="EMBL" id="GID49727.1"/>
    </source>
</evidence>
<accession>A0ABQ3WU32</accession>
<dbReference type="Pfam" id="PF00990">
    <property type="entry name" value="GGDEF"/>
    <property type="match status" value="1"/>
</dbReference>